<organism evidence="2 3">
    <name type="scientific">Clonostachys chloroleuca</name>
    <dbReference type="NCBI Taxonomy" id="1926264"/>
    <lineage>
        <taxon>Eukaryota</taxon>
        <taxon>Fungi</taxon>
        <taxon>Dikarya</taxon>
        <taxon>Ascomycota</taxon>
        <taxon>Pezizomycotina</taxon>
        <taxon>Sordariomycetes</taxon>
        <taxon>Hypocreomycetidae</taxon>
        <taxon>Hypocreales</taxon>
        <taxon>Bionectriaceae</taxon>
        <taxon>Clonostachys</taxon>
    </lineage>
</organism>
<evidence type="ECO:0000313" key="3">
    <source>
        <dbReference type="Proteomes" id="UP001160390"/>
    </source>
</evidence>
<protein>
    <submittedName>
        <fullName evidence="2">Uncharacterized protein</fullName>
    </submittedName>
</protein>
<feature type="region of interest" description="Disordered" evidence="1">
    <location>
        <begin position="143"/>
        <end position="217"/>
    </location>
</feature>
<keyword evidence="3" id="KW-1185">Reference proteome</keyword>
<name>A0AA35QCX7_9HYPO</name>
<feature type="compositionally biased region" description="Basic and acidic residues" evidence="1">
    <location>
        <begin position="158"/>
        <end position="168"/>
    </location>
</feature>
<proteinExistence type="predicted"/>
<dbReference type="EMBL" id="CABFNP030001325">
    <property type="protein sequence ID" value="CAI6099691.1"/>
    <property type="molecule type" value="Genomic_DNA"/>
</dbReference>
<feature type="compositionally biased region" description="Low complexity" evidence="1">
    <location>
        <begin position="193"/>
        <end position="216"/>
    </location>
</feature>
<dbReference type="Proteomes" id="UP001160390">
    <property type="component" value="Unassembled WGS sequence"/>
</dbReference>
<evidence type="ECO:0000313" key="2">
    <source>
        <dbReference type="EMBL" id="CAI6099691.1"/>
    </source>
</evidence>
<dbReference type="AlphaFoldDB" id="A0AA35QCX7"/>
<accession>A0AA35QCX7</accession>
<reference evidence="2" key="1">
    <citation type="submission" date="2023-01" db="EMBL/GenBank/DDBJ databases">
        <authorList>
            <person name="Piombo E."/>
        </authorList>
    </citation>
    <scope>NUCLEOTIDE SEQUENCE</scope>
</reference>
<comment type="caution">
    <text evidence="2">The sequence shown here is derived from an EMBL/GenBank/DDBJ whole genome shotgun (WGS) entry which is preliminary data.</text>
</comment>
<feature type="compositionally biased region" description="Polar residues" evidence="1">
    <location>
        <begin position="169"/>
        <end position="178"/>
    </location>
</feature>
<gene>
    <name evidence="2" type="ORF">CCHLO57077_00019104</name>
</gene>
<evidence type="ECO:0000256" key="1">
    <source>
        <dbReference type="SAM" id="MobiDB-lite"/>
    </source>
</evidence>
<sequence length="400" mass="43407">MARCGNDLPTPPVNQNPASKFDDDSFISGCGQAQQVDESPHKNMRVRAGKSIYWIWSEGSQKRESKVKATTEVQLAARKVVVENGRLRDLLQLAGFADEDIDIWARREHCGDCAYGADCARRREIGQKAKLCLTFTAGQKGAAMEGQKISSSSKNNKKREMGQAREIPESTNTPSSTEEPLVSEPNFHRPDSDTTTASSVPPATTEAPATVPVETPTCHDKQVMPCKLLSRLAENPAADITQIPVPPSSFDSLEDATHHGGVECGKAYEMLLQYVTSEEKMDHIARVLEGGCFSTGSGGCAVKKNVVWEALDIHIETIDLNIPAVSPPNPLELGLIMITTIPQIMPPQDGGDFALCCDCVGQLKVGYPSPGTNPNCFGARPSFDYLTLFEAAAIWRKTTE</sequence>
<feature type="region of interest" description="Disordered" evidence="1">
    <location>
        <begin position="1"/>
        <end position="21"/>
    </location>
</feature>